<dbReference type="Proteomes" id="UP000247437">
    <property type="component" value="Unassembled WGS sequence"/>
</dbReference>
<sequence>PKEVLVDERLNAVIVRDGLDTLSAVEKLVEAIDIAQSEVTIDIQVLEVSLADEQNLGIAYPESIGLSVGNFTNLPEGLAGTPISALRGINGDNILLDTGSTSARINLLQRSGNTVTLANPRVRVKNREQAQVNIGDKIPVITTTTANQISTSSVSYQDVGLKIEVQPNISLADEISLDLFVEMSHITKRIPGSENVPATFELGSRSTKTMLTARNNETQVVSGLIRTADIDEGSGLPWLSNIPWLGKTLFGTNLGTQQRTEIILLLTPRIERNLDLPISQVSTFHSGTEARSSTEGMILRDTSNSVTLKSSGAPSTLGAPLLPPMQQPDASWQPLPPPVEQQTAAPTVPPPVQPAPIPAALGP</sequence>
<protein>
    <submittedName>
        <fullName evidence="4">General secretion pathway protein GspD</fullName>
    </submittedName>
</protein>
<feature type="region of interest" description="Disordered" evidence="2">
    <location>
        <begin position="305"/>
        <end position="363"/>
    </location>
</feature>
<dbReference type="InterPro" id="IPR050810">
    <property type="entry name" value="Bact_Secretion_Sys_Channel"/>
</dbReference>
<dbReference type="GO" id="GO:0015627">
    <property type="term" value="C:type II protein secretion system complex"/>
    <property type="evidence" value="ECO:0007669"/>
    <property type="project" value="TreeGrafter"/>
</dbReference>
<evidence type="ECO:0000313" key="5">
    <source>
        <dbReference type="Proteomes" id="UP000247437"/>
    </source>
</evidence>
<dbReference type="InterPro" id="IPR004846">
    <property type="entry name" value="T2SS/T3SS_dom"/>
</dbReference>
<dbReference type="GO" id="GO:0009306">
    <property type="term" value="P:protein secretion"/>
    <property type="evidence" value="ECO:0007669"/>
    <property type="project" value="InterPro"/>
</dbReference>
<reference evidence="4 5" key="1">
    <citation type="journal article" date="2018" name="Appl. Microbiol. Biotechnol.">
        <title>Characterization of the caprolactam degradation pathway in Pseudomonas jessenii using mass spectrometry-based proteomics.</title>
        <authorList>
            <person name="Otzen M."/>
            <person name="Palacio C."/>
            <person name="Janssen D.B."/>
        </authorList>
    </citation>
    <scope>NUCLEOTIDE SEQUENCE [LARGE SCALE GENOMIC DNA]</scope>
    <source>
        <strain evidence="4 5">GO3</strain>
    </source>
</reference>
<feature type="compositionally biased region" description="Pro residues" evidence="2">
    <location>
        <begin position="347"/>
        <end position="357"/>
    </location>
</feature>
<dbReference type="RefSeq" id="WP_431357230.1">
    <property type="nucleotide sequence ID" value="NZ_PDLL01000118.1"/>
</dbReference>
<proteinExistence type="inferred from homology"/>
<dbReference type="PANTHER" id="PTHR30332:SF17">
    <property type="entry name" value="TYPE IV PILIATION SYSTEM PROTEIN DR_0774-RELATED"/>
    <property type="match status" value="1"/>
</dbReference>
<dbReference type="EMBL" id="PDLL01000118">
    <property type="protein sequence ID" value="PYY70267.1"/>
    <property type="molecule type" value="Genomic_DNA"/>
</dbReference>
<dbReference type="Pfam" id="PF00263">
    <property type="entry name" value="Secretin"/>
    <property type="match status" value="1"/>
</dbReference>
<feature type="domain" description="Type II/III secretion system secretin-like" evidence="3">
    <location>
        <begin position="108"/>
        <end position="270"/>
    </location>
</feature>
<dbReference type="AlphaFoldDB" id="A0A2W0EQQ4"/>
<comment type="similarity">
    <text evidence="1">Belongs to the bacterial secretin family.</text>
</comment>
<evidence type="ECO:0000313" key="4">
    <source>
        <dbReference type="EMBL" id="PYY70267.1"/>
    </source>
</evidence>
<feature type="compositionally biased region" description="Polar residues" evidence="2">
    <location>
        <begin position="305"/>
        <end position="314"/>
    </location>
</feature>
<organism evidence="4 5">
    <name type="scientific">Pseudomonas jessenii</name>
    <dbReference type="NCBI Taxonomy" id="77298"/>
    <lineage>
        <taxon>Bacteria</taxon>
        <taxon>Pseudomonadati</taxon>
        <taxon>Pseudomonadota</taxon>
        <taxon>Gammaproteobacteria</taxon>
        <taxon>Pseudomonadales</taxon>
        <taxon>Pseudomonadaceae</taxon>
        <taxon>Pseudomonas</taxon>
    </lineage>
</organism>
<evidence type="ECO:0000259" key="3">
    <source>
        <dbReference type="Pfam" id="PF00263"/>
    </source>
</evidence>
<gene>
    <name evidence="4" type="ORF">CRX42_12175</name>
</gene>
<feature type="non-terminal residue" evidence="4">
    <location>
        <position position="1"/>
    </location>
</feature>
<evidence type="ECO:0000256" key="2">
    <source>
        <dbReference type="SAM" id="MobiDB-lite"/>
    </source>
</evidence>
<comment type="caution">
    <text evidence="4">The sequence shown here is derived from an EMBL/GenBank/DDBJ whole genome shotgun (WGS) entry which is preliminary data.</text>
</comment>
<evidence type="ECO:0000256" key="1">
    <source>
        <dbReference type="RuleBase" id="RU004003"/>
    </source>
</evidence>
<accession>A0A2W0EQQ4</accession>
<name>A0A2W0EQQ4_PSEJE</name>
<dbReference type="PANTHER" id="PTHR30332">
    <property type="entry name" value="PROBABLE GENERAL SECRETION PATHWAY PROTEIN D"/>
    <property type="match status" value="1"/>
</dbReference>